<feature type="domain" description="Phage head morphogenesis" evidence="1">
    <location>
        <begin position="52"/>
        <end position="163"/>
    </location>
</feature>
<feature type="domain" description="Phage-Barnase-EndoU-ColicinE5/D-RelE like nuclease 2" evidence="2">
    <location>
        <begin position="276"/>
        <end position="393"/>
    </location>
</feature>
<dbReference type="OrthoDB" id="9813502at2"/>
<name>K2KD68_9GAMM</name>
<dbReference type="Pfam" id="PF18810">
    <property type="entry name" value="PBECR2"/>
    <property type="match status" value="1"/>
</dbReference>
<comment type="caution">
    <text evidence="3">The sequence shown here is derived from an EMBL/GenBank/DDBJ whole genome shotgun (WGS) entry which is preliminary data.</text>
</comment>
<gene>
    <name evidence="3" type="ORF">B3C1_07961</name>
</gene>
<evidence type="ECO:0000313" key="3">
    <source>
        <dbReference type="EMBL" id="EKE75195.1"/>
    </source>
</evidence>
<evidence type="ECO:0000313" key="4">
    <source>
        <dbReference type="Proteomes" id="UP000006755"/>
    </source>
</evidence>
<dbReference type="Proteomes" id="UP000006755">
    <property type="component" value="Unassembled WGS sequence"/>
</dbReference>
<protein>
    <submittedName>
        <fullName evidence="3">Putative head morphogenesis protein SPP1 gp7</fullName>
    </submittedName>
</protein>
<reference evidence="3 4" key="1">
    <citation type="journal article" date="2012" name="J. Bacteriol.">
        <title>Genome Sequence of Gallaecimonas xiamenensis Type Strain 3-C-1.</title>
        <authorList>
            <person name="Lai Q."/>
            <person name="Wang L."/>
            <person name="Wang W."/>
            <person name="Shao Z."/>
        </authorList>
    </citation>
    <scope>NUCLEOTIDE SEQUENCE [LARGE SCALE GENOMIC DNA]</scope>
    <source>
        <strain evidence="3 4">3-C-1</strain>
    </source>
</reference>
<accession>K2KD68</accession>
<dbReference type="EMBL" id="AMRI01000009">
    <property type="protein sequence ID" value="EKE75195.1"/>
    <property type="molecule type" value="Genomic_DNA"/>
</dbReference>
<evidence type="ECO:0000259" key="2">
    <source>
        <dbReference type="Pfam" id="PF18810"/>
    </source>
</evidence>
<dbReference type="InterPro" id="IPR041110">
    <property type="entry name" value="PBECR2"/>
</dbReference>
<dbReference type="STRING" id="745411.B3C1_07961"/>
<dbReference type="eggNOG" id="COG2369">
    <property type="taxonomic scope" value="Bacteria"/>
</dbReference>
<dbReference type="RefSeq" id="WP_008484069.1">
    <property type="nucleotide sequence ID" value="NZ_AMRI01000009.1"/>
</dbReference>
<keyword evidence="4" id="KW-1185">Reference proteome</keyword>
<sequence>MAEYGGVQFQQAIDWFKGKLNMPTAAWDDIWGAMHTRAFVVAGAQKADLLTDLRRAMTSAIEDGTPLNTFKSQFKDIVAKHGWEHTGNADWRARIIYDTNLRQSYNAGRWQQLQSFDYWEYRHGNSESPRPDHLAWNGKLLPKTSAWWRTHFPQNGWGCTCFVRGYTSAQVKRRGLTVADEPALETWDYTNKKTGEVIKVPKGIDAGFDYSPGEATFGRQLSDDAMAQWQAAKGDAWQSLTPGNWQTAGRPERLPVTKTDTALADRVQSKAELLSLTKKVLGGAERVFDKAPVPVYVNAETLAEHIDIARAPMLPLLPELIQTPAEVWAAFEQHKGTGQVQLRWRFISMVKAGKYQGQLLVAQVARGMLEAWTFIPVKQLNYINKQRQGILVHGGE</sequence>
<dbReference type="Pfam" id="PF04233">
    <property type="entry name" value="Phage_Mu_F"/>
    <property type="match status" value="1"/>
</dbReference>
<proteinExistence type="predicted"/>
<organism evidence="3 4">
    <name type="scientific">Gallaecimonas xiamenensis 3-C-1</name>
    <dbReference type="NCBI Taxonomy" id="745411"/>
    <lineage>
        <taxon>Bacteria</taxon>
        <taxon>Pseudomonadati</taxon>
        <taxon>Pseudomonadota</taxon>
        <taxon>Gammaproteobacteria</taxon>
        <taxon>Enterobacterales</taxon>
        <taxon>Gallaecimonadaceae</taxon>
        <taxon>Gallaecimonas</taxon>
    </lineage>
</organism>
<dbReference type="InterPro" id="IPR006528">
    <property type="entry name" value="Phage_head_morphogenesis_dom"/>
</dbReference>
<dbReference type="AlphaFoldDB" id="K2KD68"/>
<evidence type="ECO:0000259" key="1">
    <source>
        <dbReference type="Pfam" id="PF04233"/>
    </source>
</evidence>